<dbReference type="EMBL" id="JAUTAN010000001">
    <property type="protein sequence ID" value="MDQ1106697.1"/>
    <property type="molecule type" value="Genomic_DNA"/>
</dbReference>
<dbReference type="Pfam" id="PF00440">
    <property type="entry name" value="TetR_N"/>
    <property type="match status" value="1"/>
</dbReference>
<evidence type="ECO:0000256" key="4">
    <source>
        <dbReference type="PROSITE-ProRule" id="PRU00335"/>
    </source>
</evidence>
<dbReference type="SUPFAM" id="SSF48498">
    <property type="entry name" value="Tetracyclin repressor-like, C-terminal domain"/>
    <property type="match status" value="1"/>
</dbReference>
<evidence type="ECO:0000256" key="5">
    <source>
        <dbReference type="SAM" id="MobiDB-lite"/>
    </source>
</evidence>
<dbReference type="PANTHER" id="PTHR30055">
    <property type="entry name" value="HTH-TYPE TRANSCRIPTIONAL REGULATOR RUTR"/>
    <property type="match status" value="1"/>
</dbReference>
<evidence type="ECO:0000259" key="6">
    <source>
        <dbReference type="PROSITE" id="PS50977"/>
    </source>
</evidence>
<dbReference type="Gene3D" id="1.10.10.60">
    <property type="entry name" value="Homeodomain-like"/>
    <property type="match status" value="1"/>
</dbReference>
<proteinExistence type="predicted"/>
<feature type="region of interest" description="Disordered" evidence="5">
    <location>
        <begin position="81"/>
        <end position="107"/>
    </location>
</feature>
<gene>
    <name evidence="7" type="ORF">QE405_003981</name>
</gene>
<dbReference type="Proteomes" id="UP001239215">
    <property type="component" value="Unassembled WGS sequence"/>
</dbReference>
<name>A0AAJ1U9Q3_9ACTN</name>
<dbReference type="GO" id="GO:0003700">
    <property type="term" value="F:DNA-binding transcription factor activity"/>
    <property type="evidence" value="ECO:0007669"/>
    <property type="project" value="TreeGrafter"/>
</dbReference>
<evidence type="ECO:0000256" key="2">
    <source>
        <dbReference type="ARBA" id="ARBA00023125"/>
    </source>
</evidence>
<reference evidence="7" key="1">
    <citation type="submission" date="2023-07" db="EMBL/GenBank/DDBJ databases">
        <title>Functional and genomic diversity of the sorghum phyllosphere microbiome.</title>
        <authorList>
            <person name="Shade A."/>
        </authorList>
    </citation>
    <scope>NUCLEOTIDE SEQUENCE</scope>
    <source>
        <strain evidence="7">SORGH_AS_1067</strain>
    </source>
</reference>
<evidence type="ECO:0000256" key="1">
    <source>
        <dbReference type="ARBA" id="ARBA00023015"/>
    </source>
</evidence>
<sequence length="259" mass="27663">MAPSRSTRSTRRVTHSREQIVETATAILDAEGIKGLTLRGLAAELGGGLGSIYWHVAGKEELVGLACDELVGRALAAAESAGSAGTGEGPGDARDDVPSPPLEVDLGTTDPTVVAAATQLRRIALALFAQMDRHPWLPGQVELSGGQPNGLRVWEHMGRPLAAMGLTPRQQFHGSTALLGYVVGVATQMSSQDAIVDPALDADEQLDLVVSRWQDLDATEFRWIRSMAEEFRRHEDLEQFAAGLDLLVLGLVRQALGED</sequence>
<organism evidence="7 8">
    <name type="scientific">Nocardioides zeae</name>
    <dbReference type="NCBI Taxonomy" id="1457234"/>
    <lineage>
        <taxon>Bacteria</taxon>
        <taxon>Bacillati</taxon>
        <taxon>Actinomycetota</taxon>
        <taxon>Actinomycetes</taxon>
        <taxon>Propionibacteriales</taxon>
        <taxon>Nocardioidaceae</taxon>
        <taxon>Nocardioides</taxon>
    </lineage>
</organism>
<feature type="DNA-binding region" description="H-T-H motif" evidence="4">
    <location>
        <begin position="37"/>
        <end position="56"/>
    </location>
</feature>
<comment type="caution">
    <text evidence="7">The sequence shown here is derived from an EMBL/GenBank/DDBJ whole genome shotgun (WGS) entry which is preliminary data.</text>
</comment>
<keyword evidence="2 4" id="KW-0238">DNA-binding</keyword>
<dbReference type="RefSeq" id="WP_307204697.1">
    <property type="nucleotide sequence ID" value="NZ_JAUTAN010000001.1"/>
</dbReference>
<dbReference type="Gene3D" id="1.10.357.10">
    <property type="entry name" value="Tetracycline Repressor, domain 2"/>
    <property type="match status" value="1"/>
</dbReference>
<dbReference type="PROSITE" id="PS50977">
    <property type="entry name" value="HTH_TETR_2"/>
    <property type="match status" value="1"/>
</dbReference>
<dbReference type="InterPro" id="IPR001647">
    <property type="entry name" value="HTH_TetR"/>
</dbReference>
<evidence type="ECO:0000313" key="8">
    <source>
        <dbReference type="Proteomes" id="UP001239215"/>
    </source>
</evidence>
<evidence type="ECO:0000256" key="3">
    <source>
        <dbReference type="ARBA" id="ARBA00023163"/>
    </source>
</evidence>
<protein>
    <submittedName>
        <fullName evidence="7">AcrR family transcriptional regulator</fullName>
    </submittedName>
</protein>
<accession>A0AAJ1U9Q3</accession>
<feature type="domain" description="HTH tetR-type" evidence="6">
    <location>
        <begin position="14"/>
        <end position="74"/>
    </location>
</feature>
<dbReference type="InterPro" id="IPR009057">
    <property type="entry name" value="Homeodomain-like_sf"/>
</dbReference>
<dbReference type="InterPro" id="IPR050109">
    <property type="entry name" value="HTH-type_TetR-like_transc_reg"/>
</dbReference>
<dbReference type="InterPro" id="IPR036271">
    <property type="entry name" value="Tet_transcr_reg_TetR-rel_C_sf"/>
</dbReference>
<keyword evidence="1" id="KW-0805">Transcription regulation</keyword>
<dbReference type="PANTHER" id="PTHR30055:SF151">
    <property type="entry name" value="TRANSCRIPTIONAL REGULATORY PROTEIN"/>
    <property type="match status" value="1"/>
</dbReference>
<dbReference type="GO" id="GO:0000976">
    <property type="term" value="F:transcription cis-regulatory region binding"/>
    <property type="evidence" value="ECO:0007669"/>
    <property type="project" value="TreeGrafter"/>
</dbReference>
<keyword evidence="3" id="KW-0804">Transcription</keyword>
<dbReference type="SUPFAM" id="SSF46689">
    <property type="entry name" value="Homeodomain-like"/>
    <property type="match status" value="1"/>
</dbReference>
<evidence type="ECO:0000313" key="7">
    <source>
        <dbReference type="EMBL" id="MDQ1106697.1"/>
    </source>
</evidence>
<dbReference type="AlphaFoldDB" id="A0AAJ1U9Q3"/>